<gene>
    <name evidence="1" type="ORF">A3Q29_17265</name>
</gene>
<organism evidence="1 2">
    <name type="scientific">Providencia stuartii</name>
    <dbReference type="NCBI Taxonomy" id="588"/>
    <lineage>
        <taxon>Bacteria</taxon>
        <taxon>Pseudomonadati</taxon>
        <taxon>Pseudomonadota</taxon>
        <taxon>Gammaproteobacteria</taxon>
        <taxon>Enterobacterales</taxon>
        <taxon>Morganellaceae</taxon>
        <taxon>Providencia</taxon>
    </lineage>
</organism>
<evidence type="ECO:0000313" key="1">
    <source>
        <dbReference type="EMBL" id="OHT24534.1"/>
    </source>
</evidence>
<dbReference type="AlphaFoldDB" id="A0A1S1HQE7"/>
<name>A0A1S1HQE7_PROST</name>
<protein>
    <submittedName>
        <fullName evidence="1">Uncharacterized protein</fullName>
    </submittedName>
</protein>
<reference evidence="1 2" key="1">
    <citation type="submission" date="2016-03" db="EMBL/GenBank/DDBJ databases">
        <title>Genome sequence of Providencia stuartii strain, isolated from the salivary glands of larval Lucilia sericata.</title>
        <authorList>
            <person name="Yuan Y."/>
            <person name="Zhang Y."/>
            <person name="Fu S."/>
            <person name="Crippen T.L."/>
            <person name="Visi D."/>
            <person name="Benbow M.E."/>
            <person name="Allen M."/>
            <person name="Tomberlin J.K."/>
            <person name="Sze S.-H."/>
            <person name="Tarone A.M."/>
        </authorList>
    </citation>
    <scope>NUCLEOTIDE SEQUENCE [LARGE SCALE GENOMIC DNA]</scope>
    <source>
        <strain evidence="1 2">Crippen</strain>
    </source>
</reference>
<dbReference type="Proteomes" id="UP000179588">
    <property type="component" value="Unassembled WGS sequence"/>
</dbReference>
<proteinExistence type="predicted"/>
<comment type="caution">
    <text evidence="1">The sequence shown here is derived from an EMBL/GenBank/DDBJ whole genome shotgun (WGS) entry which is preliminary data.</text>
</comment>
<sequence length="81" mass="9179">MLAKRDKAAFSRFVLSVKINELIFLIDIKNLSHCRKHNMFGGSVYAPWKLLATFCYPNPIVYLCSAGIFTCCQPAFELFGV</sequence>
<dbReference type="EMBL" id="LVIE01000113">
    <property type="protein sequence ID" value="OHT24534.1"/>
    <property type="molecule type" value="Genomic_DNA"/>
</dbReference>
<keyword evidence="2" id="KW-1185">Reference proteome</keyword>
<evidence type="ECO:0000313" key="2">
    <source>
        <dbReference type="Proteomes" id="UP000179588"/>
    </source>
</evidence>
<accession>A0A1S1HQE7</accession>